<dbReference type="STRING" id="933059.SAMN04488103_11544"/>
<keyword evidence="3" id="KW-1185">Reference proteome</keyword>
<evidence type="ECO:0000259" key="1">
    <source>
        <dbReference type="Pfam" id="PF00665"/>
    </source>
</evidence>
<dbReference type="EMBL" id="FOCE01000015">
    <property type="protein sequence ID" value="SEO22509.1"/>
    <property type="molecule type" value="Genomic_DNA"/>
</dbReference>
<dbReference type="InterPro" id="IPR012337">
    <property type="entry name" value="RNaseH-like_sf"/>
</dbReference>
<dbReference type="InterPro" id="IPR036397">
    <property type="entry name" value="RNaseH_sf"/>
</dbReference>
<dbReference type="Pfam" id="PF00665">
    <property type="entry name" value="rve"/>
    <property type="match status" value="1"/>
</dbReference>
<dbReference type="GO" id="GO:0003676">
    <property type="term" value="F:nucleic acid binding"/>
    <property type="evidence" value="ECO:0007669"/>
    <property type="project" value="InterPro"/>
</dbReference>
<dbReference type="Gene3D" id="3.30.420.10">
    <property type="entry name" value="Ribonuclease H-like superfamily/Ribonuclease H"/>
    <property type="match status" value="1"/>
</dbReference>
<reference evidence="2 3" key="1">
    <citation type="submission" date="2016-10" db="EMBL/GenBank/DDBJ databases">
        <authorList>
            <person name="de Groot N.N."/>
        </authorList>
    </citation>
    <scope>NUCLEOTIDE SEQUENCE [LARGE SCALE GENOMIC DNA]</scope>
    <source>
        <strain evidence="2 3">DSM 3857</strain>
    </source>
</reference>
<organism evidence="2 3">
    <name type="scientific">Gemmobacter aquatilis</name>
    <dbReference type="NCBI Taxonomy" id="933059"/>
    <lineage>
        <taxon>Bacteria</taxon>
        <taxon>Pseudomonadati</taxon>
        <taxon>Pseudomonadota</taxon>
        <taxon>Alphaproteobacteria</taxon>
        <taxon>Rhodobacterales</taxon>
        <taxon>Paracoccaceae</taxon>
        <taxon>Gemmobacter</taxon>
    </lineage>
</organism>
<evidence type="ECO:0000313" key="2">
    <source>
        <dbReference type="EMBL" id="SEO22509.1"/>
    </source>
</evidence>
<dbReference type="GO" id="GO:0015074">
    <property type="term" value="P:DNA integration"/>
    <property type="evidence" value="ECO:0007669"/>
    <property type="project" value="InterPro"/>
</dbReference>
<accession>A0A1H8MZ15</accession>
<gene>
    <name evidence="2" type="ORF">SAMN04488103_11544</name>
</gene>
<protein>
    <submittedName>
        <fullName evidence="2">Putative transposase</fullName>
    </submittedName>
</protein>
<dbReference type="AlphaFoldDB" id="A0A1H8MZ15"/>
<proteinExistence type="predicted"/>
<sequence length="71" mass="8068">MDITYIPMARGFICLAAVLDWFTRRVLAWRVLITLEADFCIEAVEEALVRHGAPEIFNTDSHTINASSRMV</sequence>
<dbReference type="SUPFAM" id="SSF53098">
    <property type="entry name" value="Ribonuclease H-like"/>
    <property type="match status" value="1"/>
</dbReference>
<name>A0A1H8MZ15_9RHOB</name>
<feature type="domain" description="Integrase catalytic" evidence="1">
    <location>
        <begin position="1"/>
        <end position="61"/>
    </location>
</feature>
<dbReference type="InterPro" id="IPR001584">
    <property type="entry name" value="Integrase_cat-core"/>
</dbReference>
<evidence type="ECO:0000313" key="3">
    <source>
        <dbReference type="Proteomes" id="UP000198761"/>
    </source>
</evidence>
<dbReference type="Proteomes" id="UP000198761">
    <property type="component" value="Unassembled WGS sequence"/>
</dbReference>